<proteinExistence type="predicted"/>
<feature type="chain" id="PRO_5043795632" evidence="1">
    <location>
        <begin position="25"/>
        <end position="132"/>
    </location>
</feature>
<name>A0AAU8D1R6_9HYPH</name>
<dbReference type="NCBIfam" id="NF041112">
    <property type="entry name" value="chap_CsgH_alph"/>
    <property type="match status" value="1"/>
</dbReference>
<reference evidence="3" key="1">
    <citation type="submission" date="2024-06" db="EMBL/GenBank/DDBJ databases">
        <title>Mesorhizobium karijinii sp. nov., a symbiont of the iconic Swainsona formosa from arid Australia.</title>
        <authorList>
            <person name="Hill Y.J."/>
            <person name="Watkin E.L.J."/>
            <person name="O'Hara G.W."/>
            <person name="Terpolilli J."/>
            <person name="Tye M.L."/>
            <person name="Kohlmeier M.G."/>
        </authorList>
    </citation>
    <scope>NUCLEOTIDE SEQUENCE</scope>
    <source>
        <strain evidence="3">WSM2240</strain>
        <plasmid evidence="3">pMk2240A</plasmid>
    </source>
</reference>
<dbReference type="Gene3D" id="2.60.40.2420">
    <property type="match status" value="1"/>
</dbReference>
<dbReference type="InterPro" id="IPR053722">
    <property type="entry name" value="Curli_assembly_CsgC/AgfC"/>
</dbReference>
<sequence length="132" mass="13140">MFKSKGFPARAAPLLLGLGAAAIAAGAGQAGSESEPVRCEIRAETSGGMTTLEGVVRADKAVSGSYRFRVKSSGASGSSNIDQGGAFTAAPASPETLGSVMLGSRGARYDASLTVTVNGKKIECSDRVGGAI</sequence>
<evidence type="ECO:0000313" key="3">
    <source>
        <dbReference type="EMBL" id="XCG52572.1"/>
    </source>
</evidence>
<dbReference type="InterPro" id="IPR048632">
    <property type="entry name" value="CsgH-like"/>
</dbReference>
<organism evidence="3">
    <name type="scientific">Mesorhizobium sp. WSM2240</name>
    <dbReference type="NCBI Taxonomy" id="3228851"/>
    <lineage>
        <taxon>Bacteria</taxon>
        <taxon>Pseudomonadati</taxon>
        <taxon>Pseudomonadota</taxon>
        <taxon>Alphaproteobacteria</taxon>
        <taxon>Hyphomicrobiales</taxon>
        <taxon>Phyllobacteriaceae</taxon>
        <taxon>Mesorhizobium</taxon>
    </lineage>
</organism>
<keyword evidence="3" id="KW-0614">Plasmid</keyword>
<gene>
    <name evidence="3" type="primary">csgH</name>
    <name evidence="3" type="ORF">ABVK50_31085</name>
</gene>
<dbReference type="AlphaFoldDB" id="A0AAU8D1R6"/>
<accession>A0AAU8D1R6</accession>
<dbReference type="Pfam" id="PF21112">
    <property type="entry name" value="CsgH"/>
    <property type="match status" value="1"/>
</dbReference>
<geneLocation type="plasmid" evidence="3">
    <name>pMk2240A</name>
</geneLocation>
<protein>
    <submittedName>
        <fullName evidence="3">Curli-like amyloid fiber formation chaperone CsgH</fullName>
    </submittedName>
</protein>
<feature type="domain" description="CsgH-like" evidence="2">
    <location>
        <begin position="37"/>
        <end position="124"/>
    </location>
</feature>
<dbReference type="EMBL" id="CP159256">
    <property type="protein sequence ID" value="XCG52572.1"/>
    <property type="molecule type" value="Genomic_DNA"/>
</dbReference>
<evidence type="ECO:0000256" key="1">
    <source>
        <dbReference type="SAM" id="SignalP"/>
    </source>
</evidence>
<evidence type="ECO:0000259" key="2">
    <source>
        <dbReference type="Pfam" id="PF21112"/>
    </source>
</evidence>
<dbReference type="InterPro" id="IPR047726">
    <property type="entry name" value="CsgH_dom"/>
</dbReference>
<dbReference type="RefSeq" id="WP_353646775.1">
    <property type="nucleotide sequence ID" value="NZ_CP159256.1"/>
</dbReference>
<keyword evidence="1" id="KW-0732">Signal</keyword>
<feature type="signal peptide" evidence="1">
    <location>
        <begin position="1"/>
        <end position="24"/>
    </location>
</feature>